<dbReference type="Proteomes" id="UP000645257">
    <property type="component" value="Unassembled WGS sequence"/>
</dbReference>
<dbReference type="Gene3D" id="3.30.70.270">
    <property type="match status" value="1"/>
</dbReference>
<dbReference type="Pfam" id="PF08448">
    <property type="entry name" value="PAS_4"/>
    <property type="match status" value="1"/>
</dbReference>
<protein>
    <recommendedName>
        <fullName evidence="7">PAS domain S-box-containing protein/diguanylate cyclase (GGDEF)-like protein</fullName>
    </recommendedName>
</protein>
<dbReference type="SMART" id="SM00052">
    <property type="entry name" value="EAL"/>
    <property type="match status" value="1"/>
</dbReference>
<name>A0A918P5B8_9NEIS</name>
<dbReference type="Gene3D" id="3.20.20.450">
    <property type="entry name" value="EAL domain"/>
    <property type="match status" value="1"/>
</dbReference>
<dbReference type="InterPro" id="IPR035919">
    <property type="entry name" value="EAL_sf"/>
</dbReference>
<dbReference type="SUPFAM" id="SSF141868">
    <property type="entry name" value="EAL domain-like"/>
    <property type="match status" value="1"/>
</dbReference>
<keyword evidence="6" id="KW-1185">Reference proteome</keyword>
<dbReference type="Pfam" id="PF00563">
    <property type="entry name" value="EAL"/>
    <property type="match status" value="1"/>
</dbReference>
<feature type="domain" description="PAC" evidence="2">
    <location>
        <begin position="195"/>
        <end position="246"/>
    </location>
</feature>
<reference evidence="5" key="1">
    <citation type="journal article" date="2014" name="Int. J. Syst. Evol. Microbiol.">
        <title>Complete genome sequence of Corynebacterium casei LMG S-19264T (=DSM 44701T), isolated from a smear-ripened cheese.</title>
        <authorList>
            <consortium name="US DOE Joint Genome Institute (JGI-PGF)"/>
            <person name="Walter F."/>
            <person name="Albersmeier A."/>
            <person name="Kalinowski J."/>
            <person name="Ruckert C."/>
        </authorList>
    </citation>
    <scope>NUCLEOTIDE SEQUENCE</scope>
    <source>
        <strain evidence="5">KCTC 32182</strain>
    </source>
</reference>
<comment type="caution">
    <text evidence="5">The sequence shown here is derived from an EMBL/GenBank/DDBJ whole genome shotgun (WGS) entry which is preliminary data.</text>
</comment>
<dbReference type="CDD" id="cd01949">
    <property type="entry name" value="GGDEF"/>
    <property type="match status" value="1"/>
</dbReference>
<feature type="domain" description="PAS" evidence="1">
    <location>
        <begin position="29"/>
        <end position="70"/>
    </location>
</feature>
<dbReference type="PROSITE" id="PS50112">
    <property type="entry name" value="PAS"/>
    <property type="match status" value="2"/>
</dbReference>
<feature type="domain" description="PAS" evidence="1">
    <location>
        <begin position="122"/>
        <end position="192"/>
    </location>
</feature>
<feature type="domain" description="EAL" evidence="3">
    <location>
        <begin position="420"/>
        <end position="675"/>
    </location>
</feature>
<dbReference type="InterPro" id="IPR001633">
    <property type="entry name" value="EAL_dom"/>
</dbReference>
<dbReference type="InterPro" id="IPR029787">
    <property type="entry name" value="Nucleotide_cyclase"/>
</dbReference>
<dbReference type="InterPro" id="IPR000160">
    <property type="entry name" value="GGDEF_dom"/>
</dbReference>
<gene>
    <name evidence="5" type="ORF">GCM10011289_31080</name>
</gene>
<dbReference type="PANTHER" id="PTHR44757:SF2">
    <property type="entry name" value="BIOFILM ARCHITECTURE MAINTENANCE PROTEIN MBAA"/>
    <property type="match status" value="1"/>
</dbReference>
<dbReference type="PROSITE" id="PS50883">
    <property type="entry name" value="EAL"/>
    <property type="match status" value="1"/>
</dbReference>
<sequence length="680" mass="75323">MNRILLDQARELLQHLLQNPLVGIYLIQDGRFVYVNPCLAERFGYRQEEVCGKLGPADLIDGEPADYLKEGRQSLQGRHKDGRWVRMEFFRTATSFNGRPAAFGMAIDNSERHAAEQAVKEQLSFTSQLIEAIPNPLFYKDEAGRYLGCNKAFERFIGAPRETLLGKSVYDISPPDLAERYFSADQALFDKGGTQTYEASVEDAGGKRMDVMFYKATFRKAGKLGGLVGVIADITERKRSEAAVWHSANYDPLTDLPNRRLFLSLLQGALNAAPGGDAPLTVFFIDLDRFKEVNDTLGHERGDLLLIEAARRLELAVGQEGRVARLGGDEFTVIFSGRHTRPKLDELAARIIARMSEPFALGCDTAYVSASIGMTSCPDDARSLQQLLINADQAMYHAKALGRNRYCHFAPAMLEAVGERLQMGNDLRAAITAGQLQVHYQPVVELASGRIVGAEALVRWHHASRGWVSPARFIPVAEELGLINAIGERVFREAAGTALTLHRCAGLEAFQISVNVSPRQFVTPDALEGWLEHMRAIGLPGRCIAIEITEGLLLDERPEVARRLLEFRNADVEILLDDFGTGYSSMAYLKRFDIDSLKIDQSFVADMAGNGSDRAIVEAMIAMSRKLGLYVVAEGIETEAQRKVLCEAGCDFGQGYLFSAPVPRQRLLDMMRRPANGSER</sequence>
<dbReference type="PROSITE" id="PS50887">
    <property type="entry name" value="GGDEF"/>
    <property type="match status" value="1"/>
</dbReference>
<dbReference type="PROSITE" id="PS50113">
    <property type="entry name" value="PAC"/>
    <property type="match status" value="1"/>
</dbReference>
<reference evidence="5" key="2">
    <citation type="submission" date="2020-09" db="EMBL/GenBank/DDBJ databases">
        <authorList>
            <person name="Sun Q."/>
            <person name="Kim S."/>
        </authorList>
    </citation>
    <scope>NUCLEOTIDE SEQUENCE</scope>
    <source>
        <strain evidence="5">KCTC 32182</strain>
    </source>
</reference>
<dbReference type="InterPro" id="IPR000014">
    <property type="entry name" value="PAS"/>
</dbReference>
<dbReference type="SUPFAM" id="SSF55785">
    <property type="entry name" value="PYP-like sensor domain (PAS domain)"/>
    <property type="match status" value="2"/>
</dbReference>
<evidence type="ECO:0000259" key="4">
    <source>
        <dbReference type="PROSITE" id="PS50887"/>
    </source>
</evidence>
<dbReference type="Pfam" id="PF00990">
    <property type="entry name" value="GGDEF"/>
    <property type="match status" value="1"/>
</dbReference>
<dbReference type="InterPro" id="IPR052155">
    <property type="entry name" value="Biofilm_reg_signaling"/>
</dbReference>
<dbReference type="InterPro" id="IPR013656">
    <property type="entry name" value="PAS_4"/>
</dbReference>
<dbReference type="Gene3D" id="3.30.450.20">
    <property type="entry name" value="PAS domain"/>
    <property type="match status" value="2"/>
</dbReference>
<accession>A0A918P5B8</accession>
<dbReference type="AlphaFoldDB" id="A0A918P5B8"/>
<dbReference type="NCBIfam" id="TIGR00254">
    <property type="entry name" value="GGDEF"/>
    <property type="match status" value="1"/>
</dbReference>
<dbReference type="SMART" id="SM00091">
    <property type="entry name" value="PAS"/>
    <property type="match status" value="2"/>
</dbReference>
<feature type="domain" description="GGDEF" evidence="4">
    <location>
        <begin position="278"/>
        <end position="411"/>
    </location>
</feature>
<evidence type="ECO:0000313" key="5">
    <source>
        <dbReference type="EMBL" id="GGY25291.1"/>
    </source>
</evidence>
<proteinExistence type="predicted"/>
<dbReference type="InterPro" id="IPR035965">
    <property type="entry name" value="PAS-like_dom_sf"/>
</dbReference>
<dbReference type="SMART" id="SM00267">
    <property type="entry name" value="GGDEF"/>
    <property type="match status" value="1"/>
</dbReference>
<evidence type="ECO:0000259" key="3">
    <source>
        <dbReference type="PROSITE" id="PS50883"/>
    </source>
</evidence>
<evidence type="ECO:0000259" key="1">
    <source>
        <dbReference type="PROSITE" id="PS50112"/>
    </source>
</evidence>
<evidence type="ECO:0000313" key="6">
    <source>
        <dbReference type="Proteomes" id="UP000645257"/>
    </source>
</evidence>
<dbReference type="PANTHER" id="PTHR44757">
    <property type="entry name" value="DIGUANYLATE CYCLASE DGCP"/>
    <property type="match status" value="1"/>
</dbReference>
<dbReference type="CDD" id="cd00130">
    <property type="entry name" value="PAS"/>
    <property type="match status" value="2"/>
</dbReference>
<dbReference type="InterPro" id="IPR000700">
    <property type="entry name" value="PAS-assoc_C"/>
</dbReference>
<evidence type="ECO:0008006" key="7">
    <source>
        <dbReference type="Google" id="ProtNLM"/>
    </source>
</evidence>
<dbReference type="NCBIfam" id="TIGR00229">
    <property type="entry name" value="sensory_box"/>
    <property type="match status" value="2"/>
</dbReference>
<evidence type="ECO:0000259" key="2">
    <source>
        <dbReference type="PROSITE" id="PS50113"/>
    </source>
</evidence>
<dbReference type="SUPFAM" id="SSF55073">
    <property type="entry name" value="Nucleotide cyclase"/>
    <property type="match status" value="1"/>
</dbReference>
<dbReference type="EMBL" id="BMYX01000021">
    <property type="protein sequence ID" value="GGY25291.1"/>
    <property type="molecule type" value="Genomic_DNA"/>
</dbReference>
<dbReference type="InterPro" id="IPR043128">
    <property type="entry name" value="Rev_trsase/Diguanyl_cyclase"/>
</dbReference>
<dbReference type="Pfam" id="PF13188">
    <property type="entry name" value="PAS_8"/>
    <property type="match status" value="1"/>
</dbReference>
<dbReference type="CDD" id="cd01948">
    <property type="entry name" value="EAL"/>
    <property type="match status" value="1"/>
</dbReference>
<organism evidence="5 6">
    <name type="scientific">Paludibacterium paludis</name>
    <dbReference type="NCBI Taxonomy" id="1225769"/>
    <lineage>
        <taxon>Bacteria</taxon>
        <taxon>Pseudomonadati</taxon>
        <taxon>Pseudomonadota</taxon>
        <taxon>Betaproteobacteria</taxon>
        <taxon>Neisseriales</taxon>
        <taxon>Chromobacteriaceae</taxon>
        <taxon>Paludibacterium</taxon>
    </lineage>
</organism>